<feature type="region of interest" description="Disordered" evidence="1">
    <location>
        <begin position="116"/>
        <end position="186"/>
    </location>
</feature>
<protein>
    <recommendedName>
        <fullName evidence="2">HMA domain-containing protein</fullName>
    </recommendedName>
</protein>
<dbReference type="PANTHER" id="PTHR47488">
    <property type="entry name" value="HEAVY METAL TRANSPORT/DETOXIFICATION SUPERFAMILY PROTEIN"/>
    <property type="match status" value="1"/>
</dbReference>
<reference evidence="3 4" key="1">
    <citation type="submission" date="2017-09" db="EMBL/GenBank/DDBJ databases">
        <authorList>
            <consortium name="International Durum Wheat Genome Sequencing Consortium (IDWGSC)"/>
            <person name="Milanesi L."/>
        </authorList>
    </citation>
    <scope>NUCLEOTIDE SEQUENCE [LARGE SCALE GENOMIC DNA]</scope>
    <source>
        <strain evidence="4">cv. Svevo</strain>
    </source>
</reference>
<dbReference type="Proteomes" id="UP000324705">
    <property type="component" value="Chromosome 4B"/>
</dbReference>
<keyword evidence="4" id="KW-1185">Reference proteome</keyword>
<dbReference type="SUPFAM" id="SSF55008">
    <property type="entry name" value="HMA, heavy metal-associated domain"/>
    <property type="match status" value="1"/>
</dbReference>
<dbReference type="OMA" id="RVDIECE"/>
<evidence type="ECO:0000313" key="4">
    <source>
        <dbReference type="Proteomes" id="UP000324705"/>
    </source>
</evidence>
<dbReference type="PANTHER" id="PTHR47488:SF4">
    <property type="entry name" value="OS03G0412300 PROTEIN"/>
    <property type="match status" value="1"/>
</dbReference>
<dbReference type="AlphaFoldDB" id="A0A9R0SY48"/>
<dbReference type="InterPro" id="IPR036163">
    <property type="entry name" value="HMA_dom_sf"/>
</dbReference>
<evidence type="ECO:0000256" key="1">
    <source>
        <dbReference type="SAM" id="MobiDB-lite"/>
    </source>
</evidence>
<feature type="compositionally biased region" description="Basic and acidic residues" evidence="1">
    <location>
        <begin position="148"/>
        <end position="170"/>
    </location>
</feature>
<evidence type="ECO:0000259" key="2">
    <source>
        <dbReference type="PROSITE" id="PS50846"/>
    </source>
</evidence>
<organism evidence="3 4">
    <name type="scientific">Triticum turgidum subsp. durum</name>
    <name type="common">Durum wheat</name>
    <name type="synonym">Triticum durum</name>
    <dbReference type="NCBI Taxonomy" id="4567"/>
    <lineage>
        <taxon>Eukaryota</taxon>
        <taxon>Viridiplantae</taxon>
        <taxon>Streptophyta</taxon>
        <taxon>Embryophyta</taxon>
        <taxon>Tracheophyta</taxon>
        <taxon>Spermatophyta</taxon>
        <taxon>Magnoliopsida</taxon>
        <taxon>Liliopsida</taxon>
        <taxon>Poales</taxon>
        <taxon>Poaceae</taxon>
        <taxon>BOP clade</taxon>
        <taxon>Pooideae</taxon>
        <taxon>Triticodae</taxon>
        <taxon>Triticeae</taxon>
        <taxon>Triticinae</taxon>
        <taxon>Triticum</taxon>
    </lineage>
</organism>
<feature type="compositionally biased region" description="Basic and acidic residues" evidence="1">
    <location>
        <begin position="199"/>
        <end position="208"/>
    </location>
</feature>
<accession>A0A9R0SY48</accession>
<sequence>MHSSSASLMKQNYCKIQFRPKLSYTDIFSVLYAYIKRNQMSTIIMRVDLDCDRCYKKIRKVLCKLQDRENIKMISYDEKSNTVTVSGSFDAEEVADRLCSDAGKVITDVQVARGNQMKPGAKVAPKQHGKEGHGYGDGPGPQAHGHGGKPEKTKHVKFGMDDDGRIDRHGPGPQAHGHGGKPEKTKHVQFGMEDDERIDRRGHHDQGHGHGHGNGHGGKPKVVTTTAMSRNEAPRAQQPASMTAMAPMRMPTPAPSMTMMPQAMATPSIWPAAPGWGYSAPAYGHGYAGGAPAGGYYGGPVYDHGAYGAYVGGYGRNPYQPQCYEEEPSAGCSVM</sequence>
<gene>
    <name evidence="3" type="ORF">TRITD_4Bv1G044880</name>
</gene>
<evidence type="ECO:0000313" key="3">
    <source>
        <dbReference type="EMBL" id="VAI03580.1"/>
    </source>
</evidence>
<dbReference type="EMBL" id="LT934118">
    <property type="protein sequence ID" value="VAI03580.1"/>
    <property type="molecule type" value="Genomic_DNA"/>
</dbReference>
<dbReference type="GO" id="GO:1900150">
    <property type="term" value="P:regulation of defense response to fungus"/>
    <property type="evidence" value="ECO:0007669"/>
    <property type="project" value="InterPro"/>
</dbReference>
<dbReference type="GO" id="GO:0046872">
    <property type="term" value="F:metal ion binding"/>
    <property type="evidence" value="ECO:0007669"/>
    <property type="project" value="InterPro"/>
</dbReference>
<dbReference type="Gramene" id="TRITD4Bv1G044880.1">
    <property type="protein sequence ID" value="TRITD4Bv1G044880.1"/>
    <property type="gene ID" value="TRITD4Bv1G044880"/>
</dbReference>
<dbReference type="InterPro" id="IPR044169">
    <property type="entry name" value="PI21"/>
</dbReference>
<feature type="region of interest" description="Disordered" evidence="1">
    <location>
        <begin position="199"/>
        <end position="221"/>
    </location>
</feature>
<name>A0A9R0SY48_TRITD</name>
<dbReference type="PROSITE" id="PS50846">
    <property type="entry name" value="HMA_2"/>
    <property type="match status" value="1"/>
</dbReference>
<proteinExistence type="predicted"/>
<feature type="domain" description="HMA" evidence="2">
    <location>
        <begin position="40"/>
        <end position="107"/>
    </location>
</feature>
<dbReference type="Gene3D" id="3.30.70.100">
    <property type="match status" value="1"/>
</dbReference>
<dbReference type="InterPro" id="IPR006121">
    <property type="entry name" value="HMA_dom"/>
</dbReference>